<gene>
    <name evidence="2" type="ORF">NPX36_12790</name>
</gene>
<organism evidence="2 3">
    <name type="scientific">Paenimyroides aestuarii</name>
    <dbReference type="NCBI Taxonomy" id="2968490"/>
    <lineage>
        <taxon>Bacteria</taxon>
        <taxon>Pseudomonadati</taxon>
        <taxon>Bacteroidota</taxon>
        <taxon>Flavobacteriia</taxon>
        <taxon>Flavobacteriales</taxon>
        <taxon>Flavobacteriaceae</taxon>
        <taxon>Paenimyroides</taxon>
    </lineage>
</organism>
<protein>
    <recommendedName>
        <fullName evidence="4">Lipoprotein</fullName>
    </recommendedName>
</protein>
<feature type="signal peptide" evidence="1">
    <location>
        <begin position="1"/>
        <end position="18"/>
    </location>
</feature>
<reference evidence="2 3" key="1">
    <citation type="submission" date="2022-08" db="EMBL/GenBank/DDBJ databases">
        <title>Myroides zhujiangensis sp. nov., a novel bacterium isolated from sediment in the Pearl River Estuary.</title>
        <authorList>
            <person name="Cui L."/>
        </authorList>
    </citation>
    <scope>NUCLEOTIDE SEQUENCE [LARGE SCALE GENOMIC DNA]</scope>
    <source>
        <strain evidence="2 3">SCSIO 72103</strain>
    </source>
</reference>
<evidence type="ECO:0000313" key="3">
    <source>
        <dbReference type="Proteomes" id="UP001317001"/>
    </source>
</evidence>
<evidence type="ECO:0000256" key="1">
    <source>
        <dbReference type="SAM" id="SignalP"/>
    </source>
</evidence>
<keyword evidence="3" id="KW-1185">Reference proteome</keyword>
<proteinExistence type="predicted"/>
<dbReference type="RefSeq" id="WP_257499113.1">
    <property type="nucleotide sequence ID" value="NZ_CP102382.1"/>
</dbReference>
<dbReference type="Proteomes" id="UP001317001">
    <property type="component" value="Chromosome"/>
</dbReference>
<evidence type="ECO:0000313" key="2">
    <source>
        <dbReference type="EMBL" id="UUV21187.1"/>
    </source>
</evidence>
<feature type="chain" id="PRO_5045346647" description="Lipoprotein" evidence="1">
    <location>
        <begin position="19"/>
        <end position="293"/>
    </location>
</feature>
<dbReference type="EMBL" id="CP102382">
    <property type="protein sequence ID" value="UUV21187.1"/>
    <property type="molecule type" value="Genomic_DNA"/>
</dbReference>
<sequence length="293" mass="34977">MYQKITLFFLCFVFIACSKWNTNLQTIDFSKDQDFRIINVFNEQRFNEYSERLPDKVLPNAESTEPYAFYSYLSLKPNKDFTFLIGNHFMHGTYKLVNKNEIVLQSALYGDLPLKILKEEEGCIQIHGDFKGYKSDFMLELEGNTNYYLNLSTDFEKLDKKNDIRSLAFNQWRFPATQKETNQQIKERLIANLKYIAAYMRVHMYGGYDLIHTDGIHSPFLYARNGLFLYEWQRVPYFWKHVFYDEKDAEKAYKMVRNTFKVAEAPEFIDNWLFYNESCLRAVIAELEKQEVK</sequence>
<dbReference type="PROSITE" id="PS51257">
    <property type="entry name" value="PROKAR_LIPOPROTEIN"/>
    <property type="match status" value="1"/>
</dbReference>
<name>A0ABY5NRJ9_9FLAO</name>
<keyword evidence="1" id="KW-0732">Signal</keyword>
<evidence type="ECO:0008006" key="4">
    <source>
        <dbReference type="Google" id="ProtNLM"/>
    </source>
</evidence>
<accession>A0ABY5NRJ9</accession>